<protein>
    <submittedName>
        <fullName evidence="1">Uncharacterized protein</fullName>
    </submittedName>
</protein>
<dbReference type="Proteomes" id="UP000034665">
    <property type="component" value="Unassembled WGS sequence"/>
</dbReference>
<dbReference type="EMBL" id="LBWR01000002">
    <property type="protein sequence ID" value="KKR12314.1"/>
    <property type="molecule type" value="Genomic_DNA"/>
</dbReference>
<name>A0A0G0N823_9BACT</name>
<sequence>MRAIILASIHSVPVVAHERLPIKTIARKYAEGAKVRELSIELIGGETILDAAGNFYAFAGRETWKNILLVSMPFVSERCVRDIGKASGGRFNVTPESELQRLSVSTWFSRSEKRLSARHPLIFGMSEFGLRMLPWAAYEALAKSKP</sequence>
<proteinExistence type="predicted"/>
<gene>
    <name evidence="1" type="ORF">UT41_C0002G0088</name>
</gene>
<evidence type="ECO:0000313" key="2">
    <source>
        <dbReference type="Proteomes" id="UP000034665"/>
    </source>
</evidence>
<organism evidence="1 2">
    <name type="scientific">Candidatus Wolfebacteria bacterium GW2011_GWC2_39_22</name>
    <dbReference type="NCBI Taxonomy" id="1619013"/>
    <lineage>
        <taxon>Bacteria</taxon>
        <taxon>Candidatus Wolfeibacteriota</taxon>
    </lineage>
</organism>
<dbReference type="STRING" id="1619013.UT41_C0002G0088"/>
<accession>A0A0G0N823</accession>
<reference evidence="1 2" key="1">
    <citation type="journal article" date="2015" name="Nature">
        <title>rRNA introns, odd ribosomes, and small enigmatic genomes across a large radiation of phyla.</title>
        <authorList>
            <person name="Brown C.T."/>
            <person name="Hug L.A."/>
            <person name="Thomas B.C."/>
            <person name="Sharon I."/>
            <person name="Castelle C.J."/>
            <person name="Singh A."/>
            <person name="Wilkins M.J."/>
            <person name="Williams K.H."/>
            <person name="Banfield J.F."/>
        </authorList>
    </citation>
    <scope>NUCLEOTIDE SEQUENCE [LARGE SCALE GENOMIC DNA]</scope>
</reference>
<evidence type="ECO:0000313" key="1">
    <source>
        <dbReference type="EMBL" id="KKR12314.1"/>
    </source>
</evidence>
<comment type="caution">
    <text evidence="1">The sequence shown here is derived from an EMBL/GenBank/DDBJ whole genome shotgun (WGS) entry which is preliminary data.</text>
</comment>
<dbReference type="AlphaFoldDB" id="A0A0G0N823"/>